<accession>A0A4C1VEV3</accession>
<reference evidence="2 3" key="1">
    <citation type="journal article" date="2019" name="Commun. Biol.">
        <title>The bagworm genome reveals a unique fibroin gene that provides high tensile strength.</title>
        <authorList>
            <person name="Kono N."/>
            <person name="Nakamura H."/>
            <person name="Ohtoshi R."/>
            <person name="Tomita M."/>
            <person name="Numata K."/>
            <person name="Arakawa K."/>
        </authorList>
    </citation>
    <scope>NUCLEOTIDE SEQUENCE [LARGE SCALE GENOMIC DNA]</scope>
</reference>
<organism evidence="2 3">
    <name type="scientific">Eumeta variegata</name>
    <name type="common">Bagworm moth</name>
    <name type="synonym">Eumeta japonica</name>
    <dbReference type="NCBI Taxonomy" id="151549"/>
    <lineage>
        <taxon>Eukaryota</taxon>
        <taxon>Metazoa</taxon>
        <taxon>Ecdysozoa</taxon>
        <taxon>Arthropoda</taxon>
        <taxon>Hexapoda</taxon>
        <taxon>Insecta</taxon>
        <taxon>Pterygota</taxon>
        <taxon>Neoptera</taxon>
        <taxon>Endopterygota</taxon>
        <taxon>Lepidoptera</taxon>
        <taxon>Glossata</taxon>
        <taxon>Ditrysia</taxon>
        <taxon>Tineoidea</taxon>
        <taxon>Psychidae</taxon>
        <taxon>Oiketicinae</taxon>
        <taxon>Eumeta</taxon>
    </lineage>
</organism>
<dbReference type="EMBL" id="BGZK01000323">
    <property type="protein sequence ID" value="GBP36792.1"/>
    <property type="molecule type" value="Genomic_DNA"/>
</dbReference>
<dbReference type="Proteomes" id="UP000299102">
    <property type="component" value="Unassembled WGS sequence"/>
</dbReference>
<evidence type="ECO:0000313" key="2">
    <source>
        <dbReference type="EMBL" id="GBP36792.1"/>
    </source>
</evidence>
<evidence type="ECO:0000256" key="1">
    <source>
        <dbReference type="SAM" id="MobiDB-lite"/>
    </source>
</evidence>
<proteinExistence type="predicted"/>
<gene>
    <name evidence="2" type="ORF">EVAR_28133_1</name>
</gene>
<dbReference type="AlphaFoldDB" id="A0A4C1VEV3"/>
<evidence type="ECO:0000313" key="3">
    <source>
        <dbReference type="Proteomes" id="UP000299102"/>
    </source>
</evidence>
<keyword evidence="3" id="KW-1185">Reference proteome</keyword>
<protein>
    <submittedName>
        <fullName evidence="2">Uncharacterized protein</fullName>
    </submittedName>
</protein>
<feature type="region of interest" description="Disordered" evidence="1">
    <location>
        <begin position="1"/>
        <end position="23"/>
    </location>
</feature>
<comment type="caution">
    <text evidence="2">The sequence shown here is derived from an EMBL/GenBank/DDBJ whole genome shotgun (WGS) entry which is preliminary data.</text>
</comment>
<sequence>MTLGPPETASRGGSFNLKPDTGLTNVADTSKWITSSTGNLGDTSFGRESSGIVVENLNHSASRNHDLVFKSRGIDSKCRGPEWEVVGRGGPRGGAGAGKASGEMKRALTNCLAARAASK</sequence>
<name>A0A4C1VEV3_EUMVA</name>